<name>A0A1J7BCU5_9ACTN</name>
<dbReference type="CDD" id="cd17369">
    <property type="entry name" value="MFS_ShiA_like"/>
    <property type="match status" value="1"/>
</dbReference>
<evidence type="ECO:0000259" key="12">
    <source>
        <dbReference type="PROSITE" id="PS50850"/>
    </source>
</evidence>
<dbReference type="GO" id="GO:0015293">
    <property type="term" value="F:symporter activity"/>
    <property type="evidence" value="ECO:0007669"/>
    <property type="project" value="UniProtKB-KW"/>
</dbReference>
<feature type="transmembrane region" description="Helical" evidence="11">
    <location>
        <begin position="380"/>
        <end position="399"/>
    </location>
</feature>
<reference evidence="13 14" key="1">
    <citation type="submission" date="2016-10" db="EMBL/GenBank/DDBJ databases">
        <title>Genome sequence of Streptomyces gilvigriseus MUSC 26.</title>
        <authorList>
            <person name="Lee L.-H."/>
            <person name="Ser H.-L."/>
        </authorList>
    </citation>
    <scope>NUCLEOTIDE SEQUENCE [LARGE SCALE GENOMIC DNA]</scope>
    <source>
        <strain evidence="13 14">MUSC 26</strain>
    </source>
</reference>
<dbReference type="RefSeq" id="WP_071657555.1">
    <property type="nucleotide sequence ID" value="NZ_MLCF01000091.1"/>
</dbReference>
<feature type="transmembrane region" description="Helical" evidence="11">
    <location>
        <begin position="245"/>
        <end position="265"/>
    </location>
</feature>
<evidence type="ECO:0000256" key="9">
    <source>
        <dbReference type="ARBA" id="ARBA00037295"/>
    </source>
</evidence>
<keyword evidence="8 11" id="KW-0472">Membrane</keyword>
<evidence type="ECO:0000313" key="13">
    <source>
        <dbReference type="EMBL" id="OIV36470.1"/>
    </source>
</evidence>
<comment type="subcellular location">
    <subcellularLocation>
        <location evidence="1">Cell membrane</location>
        <topology evidence="1">Multi-pass membrane protein</topology>
    </subcellularLocation>
</comment>
<dbReference type="Proteomes" id="UP000243342">
    <property type="component" value="Unassembled WGS sequence"/>
</dbReference>
<dbReference type="InterPro" id="IPR020846">
    <property type="entry name" value="MFS_dom"/>
</dbReference>
<feature type="transmembrane region" description="Helical" evidence="11">
    <location>
        <begin position="107"/>
        <end position="130"/>
    </location>
</feature>
<evidence type="ECO:0000256" key="1">
    <source>
        <dbReference type="ARBA" id="ARBA00004651"/>
    </source>
</evidence>
<evidence type="ECO:0000256" key="3">
    <source>
        <dbReference type="ARBA" id="ARBA00022448"/>
    </source>
</evidence>
<dbReference type="Pfam" id="PF07690">
    <property type="entry name" value="MFS_1"/>
    <property type="match status" value="1"/>
</dbReference>
<organism evidence="13 14">
    <name type="scientific">Mangrovactinospora gilvigrisea</name>
    <dbReference type="NCBI Taxonomy" id="1428644"/>
    <lineage>
        <taxon>Bacteria</taxon>
        <taxon>Bacillati</taxon>
        <taxon>Actinomycetota</taxon>
        <taxon>Actinomycetes</taxon>
        <taxon>Kitasatosporales</taxon>
        <taxon>Streptomycetaceae</taxon>
        <taxon>Mangrovactinospora</taxon>
    </lineage>
</organism>
<feature type="transmembrane region" description="Helical" evidence="11">
    <location>
        <begin position="310"/>
        <end position="330"/>
    </location>
</feature>
<comment type="caution">
    <text evidence="13">The sequence shown here is derived from an EMBL/GenBank/DDBJ whole genome shotgun (WGS) entry which is preliminary data.</text>
</comment>
<feature type="domain" description="Major facilitator superfamily (MFS) profile" evidence="12">
    <location>
        <begin position="22"/>
        <end position="431"/>
    </location>
</feature>
<dbReference type="AlphaFoldDB" id="A0A1J7BCU5"/>
<comment type="similarity">
    <text evidence="2">Belongs to the major facilitator superfamily. Metabolite:H+ Symporter (MHS) family (TC 2.A.1.6) family.</text>
</comment>
<keyword evidence="3" id="KW-0813">Transport</keyword>
<keyword evidence="14" id="KW-1185">Reference proteome</keyword>
<evidence type="ECO:0000313" key="14">
    <source>
        <dbReference type="Proteomes" id="UP000243342"/>
    </source>
</evidence>
<dbReference type="EMBL" id="MLCF01000091">
    <property type="protein sequence ID" value="OIV36470.1"/>
    <property type="molecule type" value="Genomic_DNA"/>
</dbReference>
<sequence length="436" mass="45435">MVTSEAVDDATGRQRTDSTRKIAVASLVGTTIEFYDFYVFATASALVIGKLFFPAESSTAQTLSSFAAFGIAFFARPIGAAIFGHFGDRVGRKATLVASLLTMGVSTLLIGVLPGYGSIGVAAPLLLCVLRMGQGLGLGGEWGGAALVATENAPPGRRAWYGMFPQLGAPVGFFLANGLFVVLALTLSKDQFAAWGWRIPFLVSAALVAVGLWVRLSLTETPVFREALERQEAVKVPIAALFRRHAAAVALGSFAMVVCYALFYLTTVFSLNYGTTKLGWSTEGFLGLLLVAVVFMAIGTAVSGRLADRFGRCPVIVTGSVLTVALGFLFKPMVSGGSWLPLLAFLCLGLLLMGITFGPMGALLPELFSTAVRYTGSSTAYNLGGILGGSVAPFVAAVLVKHGGLASVGLYLSATGVVSAIAVLLTRETREGDLAG</sequence>
<evidence type="ECO:0000256" key="11">
    <source>
        <dbReference type="SAM" id="Phobius"/>
    </source>
</evidence>
<evidence type="ECO:0000256" key="10">
    <source>
        <dbReference type="ARBA" id="ARBA00039918"/>
    </source>
</evidence>
<dbReference type="PROSITE" id="PS50850">
    <property type="entry name" value="MFS"/>
    <property type="match status" value="1"/>
</dbReference>
<evidence type="ECO:0000256" key="4">
    <source>
        <dbReference type="ARBA" id="ARBA00022475"/>
    </source>
</evidence>
<feature type="transmembrane region" description="Helical" evidence="11">
    <location>
        <begin position="35"/>
        <end position="53"/>
    </location>
</feature>
<dbReference type="FunFam" id="1.20.1250.20:FF:000001">
    <property type="entry name" value="Dicarboxylate MFS transporter"/>
    <property type="match status" value="1"/>
</dbReference>
<comment type="function">
    <text evidence="9">May be a proton symporter involved in the uptake of osmolytes such as proline and glycine betaine.</text>
</comment>
<evidence type="ECO:0000256" key="6">
    <source>
        <dbReference type="ARBA" id="ARBA00022847"/>
    </source>
</evidence>
<feature type="transmembrane region" description="Helical" evidence="11">
    <location>
        <begin position="285"/>
        <end position="303"/>
    </location>
</feature>
<keyword evidence="6" id="KW-0769">Symport</keyword>
<dbReference type="SUPFAM" id="SSF103473">
    <property type="entry name" value="MFS general substrate transporter"/>
    <property type="match status" value="1"/>
</dbReference>
<dbReference type="GO" id="GO:0005886">
    <property type="term" value="C:plasma membrane"/>
    <property type="evidence" value="ECO:0007669"/>
    <property type="project" value="UniProtKB-SubCell"/>
</dbReference>
<dbReference type="PANTHER" id="PTHR43045:SF2">
    <property type="entry name" value="INNER MEMBRANE METABOLITE TRANSPORT PROTEIN YHJE"/>
    <property type="match status" value="1"/>
</dbReference>
<feature type="transmembrane region" description="Helical" evidence="11">
    <location>
        <begin position="199"/>
        <end position="218"/>
    </location>
</feature>
<dbReference type="InterPro" id="IPR011701">
    <property type="entry name" value="MFS"/>
</dbReference>
<feature type="transmembrane region" description="Helical" evidence="11">
    <location>
        <begin position="405"/>
        <end position="425"/>
    </location>
</feature>
<gene>
    <name evidence="13" type="ORF">BIV57_16015</name>
</gene>
<evidence type="ECO:0000256" key="8">
    <source>
        <dbReference type="ARBA" id="ARBA00023136"/>
    </source>
</evidence>
<protein>
    <recommendedName>
        <fullName evidence="10">Putative proline/betaine transporter</fullName>
    </recommendedName>
</protein>
<dbReference type="Gene3D" id="1.20.1250.20">
    <property type="entry name" value="MFS general substrate transporter like domains"/>
    <property type="match status" value="2"/>
</dbReference>
<keyword evidence="5 11" id="KW-0812">Transmembrane</keyword>
<accession>A0A1J7BCU5</accession>
<dbReference type="PANTHER" id="PTHR43045">
    <property type="entry name" value="SHIKIMATE TRANSPORTER"/>
    <property type="match status" value="1"/>
</dbReference>
<dbReference type="OrthoDB" id="9066401at2"/>
<feature type="transmembrane region" description="Helical" evidence="11">
    <location>
        <begin position="65"/>
        <end position="87"/>
    </location>
</feature>
<evidence type="ECO:0000256" key="7">
    <source>
        <dbReference type="ARBA" id="ARBA00022989"/>
    </source>
</evidence>
<feature type="transmembrane region" description="Helical" evidence="11">
    <location>
        <begin position="167"/>
        <end position="187"/>
    </location>
</feature>
<keyword evidence="4" id="KW-1003">Cell membrane</keyword>
<keyword evidence="7 11" id="KW-1133">Transmembrane helix</keyword>
<dbReference type="InterPro" id="IPR036259">
    <property type="entry name" value="MFS_trans_sf"/>
</dbReference>
<evidence type="ECO:0000256" key="2">
    <source>
        <dbReference type="ARBA" id="ARBA00008240"/>
    </source>
</evidence>
<proteinExistence type="inferred from homology"/>
<evidence type="ECO:0000256" key="5">
    <source>
        <dbReference type="ARBA" id="ARBA00022692"/>
    </source>
</evidence>
<feature type="transmembrane region" description="Helical" evidence="11">
    <location>
        <begin position="342"/>
        <end position="368"/>
    </location>
</feature>